<dbReference type="InterPro" id="IPR003852">
    <property type="entry name" value="Sig_transdc_His_kinase_KdpD_N"/>
</dbReference>
<evidence type="ECO:0000256" key="7">
    <source>
        <dbReference type="ARBA" id="ARBA00022840"/>
    </source>
</evidence>
<keyword evidence="2" id="KW-0597">Phosphoprotein</keyword>
<dbReference type="Gene3D" id="3.30.565.10">
    <property type="entry name" value="Histidine kinase-like ATPase, C-terminal domain"/>
    <property type="match status" value="1"/>
</dbReference>
<dbReference type="SUPFAM" id="SSF55781">
    <property type="entry name" value="GAF domain-like"/>
    <property type="match status" value="1"/>
</dbReference>
<protein>
    <submittedName>
        <fullName evidence="13">Sensor protein KdpD</fullName>
        <ecNumber evidence="13">2.7.13.3</ecNumber>
    </submittedName>
</protein>
<dbReference type="InterPro" id="IPR003018">
    <property type="entry name" value="GAF"/>
</dbReference>
<dbReference type="Gene3D" id="3.40.50.300">
    <property type="entry name" value="P-loop containing nucleotide triphosphate hydrolases"/>
    <property type="match status" value="1"/>
</dbReference>
<feature type="domain" description="Histidine kinase" evidence="12">
    <location>
        <begin position="633"/>
        <end position="845"/>
    </location>
</feature>
<dbReference type="PANTHER" id="PTHR45569:SF1">
    <property type="entry name" value="SENSOR PROTEIN KDPD"/>
    <property type="match status" value="1"/>
</dbReference>
<name>A0A1J5RU21_9ZZZZ</name>
<dbReference type="SUPFAM" id="SSF52402">
    <property type="entry name" value="Adenine nucleotide alpha hydrolases-like"/>
    <property type="match status" value="1"/>
</dbReference>
<dbReference type="SMART" id="SM00388">
    <property type="entry name" value="HisKA"/>
    <property type="match status" value="1"/>
</dbReference>
<evidence type="ECO:0000256" key="1">
    <source>
        <dbReference type="ARBA" id="ARBA00004141"/>
    </source>
</evidence>
<dbReference type="InterPro" id="IPR003661">
    <property type="entry name" value="HisK_dim/P_dom"/>
</dbReference>
<evidence type="ECO:0000256" key="9">
    <source>
        <dbReference type="ARBA" id="ARBA00023012"/>
    </source>
</evidence>
<dbReference type="InterPro" id="IPR025201">
    <property type="entry name" value="KdpD_TM"/>
</dbReference>
<dbReference type="Pfam" id="PF00582">
    <property type="entry name" value="Usp"/>
    <property type="match status" value="1"/>
</dbReference>
<dbReference type="AlphaFoldDB" id="A0A1J5RU21"/>
<dbReference type="GO" id="GO:0000155">
    <property type="term" value="F:phosphorelay sensor kinase activity"/>
    <property type="evidence" value="ECO:0007669"/>
    <property type="project" value="InterPro"/>
</dbReference>
<dbReference type="Gene3D" id="1.20.120.620">
    <property type="entry name" value="Backbone structure of the membrane domain of e. Coli histidine kinase receptor kdpd"/>
    <property type="match status" value="1"/>
</dbReference>
<feature type="transmembrane region" description="Helical" evidence="11">
    <location>
        <begin position="389"/>
        <end position="406"/>
    </location>
</feature>
<dbReference type="InterPro" id="IPR006016">
    <property type="entry name" value="UspA"/>
</dbReference>
<dbReference type="Pfam" id="PF02702">
    <property type="entry name" value="KdpD"/>
    <property type="match status" value="1"/>
</dbReference>
<evidence type="ECO:0000256" key="6">
    <source>
        <dbReference type="ARBA" id="ARBA00022777"/>
    </source>
</evidence>
<dbReference type="InterPro" id="IPR004358">
    <property type="entry name" value="Sig_transdc_His_kin-like_C"/>
</dbReference>
<dbReference type="Pfam" id="PF02518">
    <property type="entry name" value="HATPase_c"/>
    <property type="match status" value="1"/>
</dbReference>
<dbReference type="InterPro" id="IPR029016">
    <property type="entry name" value="GAF-like_dom_sf"/>
</dbReference>
<sequence>MCPGSGKTFAMLRSGMAERENGGTVEIGVLSTHGRPGTESLARILAGASDAVPAREVIDLPGLLARRPSLVLIDDVARENPPTSRHAGRYHDVLELLAAGIDVHVTVDVGEIESRAEAAARISGLTSSSTVPDSLVDDADEIVLVDVPASLFIERRSEARAVMGASADGLPEAHLDERQLTALRELALRFVAERMDRRLREQSNAPLDSRAWRSTDRLLVAVGPSPSSADLVRRARRLAAAQGIPWLAVSVESPRLLSPRARQRLDENLALARALGAEIVVTQDEDVANALVRTARQHSATQILAGRSRNPRWLDWLNGGSTADRLLRMGKEFDVHVAPRGRIRDGEAAGERPHRRALSPFHEYFLALLVLAGISLLGVLIVAHVGLNAVGLVYLMGIVLLSLRVGRGPVLMAGVLSALVWDFLFIPPVLSLHIGQTEDLAMFSAYFVVTLVTGELTARIRNNEQNERSRELRATAMYRLTLALSDAPGPNEAVGQALNLCRELFDASAALFLVDETTGALVLHPSTGDEFVELDRSVADWAVRNRRPAGRFTDTFASSTLFATPLVRGKSALGVLCLRVAEDGELSLAQRDLAEGIAAQLAMFVERDRLRAAGERGKLVAESERLHRTLLDGVSHELKTPLAVLAAAVERMGSADETTRRELLDEVDTATRRLTRLVNNLLDQTRLESGALRPRIDWCEAGELVTAAADSVHEALEGHPFAVSLQPGIPLFRADFVLMEQVLTNLLLNASLHTPPGTPVSLTAAWDRKRGQVCFTVADRGPGAPASLKDRLFRKFQRGESARVGGLGLGLSIVHGFVLAHGGEVVVDDNPGGGAVFAVYLPCEEPGNLEP</sequence>
<dbReference type="PROSITE" id="PS50109">
    <property type="entry name" value="HIS_KIN"/>
    <property type="match status" value="1"/>
</dbReference>
<dbReference type="EMBL" id="MLJW01000164">
    <property type="protein sequence ID" value="OIQ95572.1"/>
    <property type="molecule type" value="Genomic_DNA"/>
</dbReference>
<accession>A0A1J5RU21</accession>
<dbReference type="Gene3D" id="3.30.450.40">
    <property type="match status" value="1"/>
</dbReference>
<dbReference type="CDD" id="cd00082">
    <property type="entry name" value="HisKA"/>
    <property type="match status" value="1"/>
</dbReference>
<keyword evidence="8 11" id="KW-1133">Transmembrane helix</keyword>
<evidence type="ECO:0000256" key="8">
    <source>
        <dbReference type="ARBA" id="ARBA00022989"/>
    </source>
</evidence>
<dbReference type="PRINTS" id="PR00344">
    <property type="entry name" value="BCTRLSENSOR"/>
</dbReference>
<dbReference type="Gene3D" id="3.40.50.620">
    <property type="entry name" value="HUPs"/>
    <property type="match status" value="1"/>
</dbReference>
<dbReference type="CDD" id="cd00075">
    <property type="entry name" value="HATPase"/>
    <property type="match status" value="1"/>
</dbReference>
<evidence type="ECO:0000259" key="12">
    <source>
        <dbReference type="PROSITE" id="PS50109"/>
    </source>
</evidence>
<keyword evidence="7" id="KW-0067">ATP-binding</keyword>
<keyword evidence="6" id="KW-0418">Kinase</keyword>
<comment type="subcellular location">
    <subcellularLocation>
        <location evidence="1">Membrane</location>
        <topology evidence="1">Multi-pass membrane protein</topology>
    </subcellularLocation>
</comment>
<keyword evidence="9" id="KW-0902">Two-component regulatory system</keyword>
<evidence type="ECO:0000313" key="13">
    <source>
        <dbReference type="EMBL" id="OIQ95572.1"/>
    </source>
</evidence>
<dbReference type="Gene3D" id="1.10.287.130">
    <property type="match status" value="1"/>
</dbReference>
<dbReference type="InterPro" id="IPR052023">
    <property type="entry name" value="Histidine_kinase_KdpD"/>
</dbReference>
<dbReference type="Pfam" id="PF13493">
    <property type="entry name" value="DUF4118"/>
    <property type="match status" value="1"/>
</dbReference>
<dbReference type="GO" id="GO:0005524">
    <property type="term" value="F:ATP binding"/>
    <property type="evidence" value="ECO:0007669"/>
    <property type="project" value="UniProtKB-KW"/>
</dbReference>
<feature type="transmembrane region" description="Helical" evidence="11">
    <location>
        <begin position="413"/>
        <end position="434"/>
    </location>
</feature>
<proteinExistence type="predicted"/>
<dbReference type="InterPro" id="IPR036097">
    <property type="entry name" value="HisK_dim/P_sf"/>
</dbReference>
<dbReference type="GO" id="GO:0005886">
    <property type="term" value="C:plasma membrane"/>
    <property type="evidence" value="ECO:0007669"/>
    <property type="project" value="TreeGrafter"/>
</dbReference>
<dbReference type="SUPFAM" id="SSF47384">
    <property type="entry name" value="Homodimeric domain of signal transducing histidine kinase"/>
    <property type="match status" value="1"/>
</dbReference>
<keyword evidence="5" id="KW-0547">Nucleotide-binding</keyword>
<evidence type="ECO:0000256" key="4">
    <source>
        <dbReference type="ARBA" id="ARBA00022692"/>
    </source>
</evidence>
<dbReference type="InterPro" id="IPR038318">
    <property type="entry name" value="KdpD_sf"/>
</dbReference>
<dbReference type="InterPro" id="IPR036890">
    <property type="entry name" value="HATPase_C_sf"/>
</dbReference>
<dbReference type="Pfam" id="PF13492">
    <property type="entry name" value="GAF_3"/>
    <property type="match status" value="1"/>
</dbReference>
<keyword evidence="10 11" id="KW-0472">Membrane</keyword>
<keyword evidence="3 13" id="KW-0808">Transferase</keyword>
<dbReference type="InterPro" id="IPR027417">
    <property type="entry name" value="P-loop_NTPase"/>
</dbReference>
<evidence type="ECO:0000256" key="11">
    <source>
        <dbReference type="SAM" id="Phobius"/>
    </source>
</evidence>
<dbReference type="PANTHER" id="PTHR45569">
    <property type="entry name" value="SENSOR PROTEIN KDPD"/>
    <property type="match status" value="1"/>
</dbReference>
<dbReference type="SMART" id="SM00387">
    <property type="entry name" value="HATPase_c"/>
    <property type="match status" value="1"/>
</dbReference>
<organism evidence="13">
    <name type="scientific">mine drainage metagenome</name>
    <dbReference type="NCBI Taxonomy" id="410659"/>
    <lineage>
        <taxon>unclassified sequences</taxon>
        <taxon>metagenomes</taxon>
        <taxon>ecological metagenomes</taxon>
    </lineage>
</organism>
<dbReference type="EC" id="2.7.13.3" evidence="13"/>
<gene>
    <name evidence="13" type="primary">kdpD_11</name>
    <name evidence="13" type="ORF">GALL_224440</name>
</gene>
<dbReference type="InterPro" id="IPR003594">
    <property type="entry name" value="HATPase_dom"/>
</dbReference>
<evidence type="ECO:0000256" key="5">
    <source>
        <dbReference type="ARBA" id="ARBA00022741"/>
    </source>
</evidence>
<dbReference type="Pfam" id="PF00512">
    <property type="entry name" value="HisKA"/>
    <property type="match status" value="1"/>
</dbReference>
<dbReference type="InterPro" id="IPR014729">
    <property type="entry name" value="Rossmann-like_a/b/a_fold"/>
</dbReference>
<keyword evidence="4 11" id="KW-0812">Transmembrane</keyword>
<reference evidence="13" key="1">
    <citation type="submission" date="2016-10" db="EMBL/GenBank/DDBJ databases">
        <title>Sequence of Gallionella enrichment culture.</title>
        <authorList>
            <person name="Poehlein A."/>
            <person name="Muehling M."/>
            <person name="Daniel R."/>
        </authorList>
    </citation>
    <scope>NUCLEOTIDE SEQUENCE</scope>
</reference>
<evidence type="ECO:0000256" key="3">
    <source>
        <dbReference type="ARBA" id="ARBA00022679"/>
    </source>
</evidence>
<dbReference type="SUPFAM" id="SSF55874">
    <property type="entry name" value="ATPase domain of HSP90 chaperone/DNA topoisomerase II/histidine kinase"/>
    <property type="match status" value="1"/>
</dbReference>
<evidence type="ECO:0000256" key="2">
    <source>
        <dbReference type="ARBA" id="ARBA00022553"/>
    </source>
</evidence>
<evidence type="ECO:0000256" key="10">
    <source>
        <dbReference type="ARBA" id="ARBA00023136"/>
    </source>
</evidence>
<dbReference type="InterPro" id="IPR005467">
    <property type="entry name" value="His_kinase_dom"/>
</dbReference>
<comment type="caution">
    <text evidence="13">The sequence shown here is derived from an EMBL/GenBank/DDBJ whole genome shotgun (WGS) entry which is preliminary data.</text>
</comment>